<dbReference type="SUPFAM" id="SSF57850">
    <property type="entry name" value="RING/U-box"/>
    <property type="match status" value="1"/>
</dbReference>
<evidence type="ECO:0000256" key="3">
    <source>
        <dbReference type="ARBA" id="ARBA00022771"/>
    </source>
</evidence>
<keyword evidence="10" id="KW-1185">Reference proteome</keyword>
<dbReference type="InterPro" id="IPR001841">
    <property type="entry name" value="Znf_RING"/>
</dbReference>
<reference evidence="9" key="3">
    <citation type="submission" date="2015-06" db="UniProtKB">
        <authorList>
            <consortium name="EnsemblMetazoa"/>
        </authorList>
    </citation>
    <scope>IDENTIFICATION</scope>
</reference>
<dbReference type="Proteomes" id="UP000015101">
    <property type="component" value="Unassembled WGS sequence"/>
</dbReference>
<dbReference type="OMA" id="CNEVIHE"/>
<dbReference type="STRING" id="6412.T1EI68"/>
<dbReference type="FunFam" id="3.30.40.10:FF:000033">
    <property type="entry name" value="Polycomb group RING finger protein 3"/>
    <property type="match status" value="1"/>
</dbReference>
<dbReference type="InterPro" id="IPR018957">
    <property type="entry name" value="Znf_C3HC4_RING-type"/>
</dbReference>
<evidence type="ECO:0000256" key="6">
    <source>
        <dbReference type="PROSITE-ProRule" id="PRU00175"/>
    </source>
</evidence>
<dbReference type="CTD" id="20196268"/>
<gene>
    <name evidence="9" type="primary">20196268</name>
    <name evidence="8" type="ORF">HELRODRAFT_135069</name>
</gene>
<keyword evidence="3 6" id="KW-0863">Zinc-finger</keyword>
<keyword evidence="4" id="KW-0862">Zinc</keyword>
<evidence type="ECO:0000256" key="4">
    <source>
        <dbReference type="ARBA" id="ARBA00022833"/>
    </source>
</evidence>
<dbReference type="SMART" id="SM00184">
    <property type="entry name" value="RING"/>
    <property type="match status" value="1"/>
</dbReference>
<evidence type="ECO:0000313" key="8">
    <source>
        <dbReference type="EMBL" id="ESN90947.1"/>
    </source>
</evidence>
<organism evidence="9 10">
    <name type="scientific">Helobdella robusta</name>
    <name type="common">Californian leech</name>
    <dbReference type="NCBI Taxonomy" id="6412"/>
    <lineage>
        <taxon>Eukaryota</taxon>
        <taxon>Metazoa</taxon>
        <taxon>Spiralia</taxon>
        <taxon>Lophotrochozoa</taxon>
        <taxon>Annelida</taxon>
        <taxon>Clitellata</taxon>
        <taxon>Hirudinea</taxon>
        <taxon>Rhynchobdellida</taxon>
        <taxon>Glossiphoniidae</taxon>
        <taxon>Helobdella</taxon>
    </lineage>
</organism>
<dbReference type="GO" id="GO:0008270">
    <property type="term" value="F:zinc ion binding"/>
    <property type="evidence" value="ECO:0007669"/>
    <property type="project" value="UniProtKB-KW"/>
</dbReference>
<dbReference type="PANTHER" id="PTHR45893">
    <property type="entry name" value="POLYCOMB GROUP RING FINGER PROTEIN"/>
    <property type="match status" value="1"/>
</dbReference>
<evidence type="ECO:0000313" key="9">
    <source>
        <dbReference type="EnsemblMetazoa" id="HelroP135069"/>
    </source>
</evidence>
<dbReference type="GO" id="GO:0031519">
    <property type="term" value="C:PcG protein complex"/>
    <property type="evidence" value="ECO:0007669"/>
    <property type="project" value="UniProtKB-ARBA"/>
</dbReference>
<dbReference type="RefSeq" id="XP_009030931.1">
    <property type="nucleotide sequence ID" value="XM_009032683.1"/>
</dbReference>
<dbReference type="InParanoid" id="T1EI68"/>
<dbReference type="HOGENOM" id="CLU_155461_0_0_1"/>
<dbReference type="InterPro" id="IPR051507">
    <property type="entry name" value="PcG_RING_finger"/>
</dbReference>
<name>T1EI68_HELRO</name>
<protein>
    <recommendedName>
        <fullName evidence="7">RING-type domain-containing protein</fullName>
    </recommendedName>
</protein>
<dbReference type="KEGG" id="hro:HELRODRAFT_135069"/>
<evidence type="ECO:0000259" key="7">
    <source>
        <dbReference type="PROSITE" id="PS50089"/>
    </source>
</evidence>
<evidence type="ECO:0000313" key="10">
    <source>
        <dbReference type="Proteomes" id="UP000015101"/>
    </source>
</evidence>
<dbReference type="PROSITE" id="PS00518">
    <property type="entry name" value="ZF_RING_1"/>
    <property type="match status" value="1"/>
</dbReference>
<dbReference type="EMBL" id="KB097736">
    <property type="protein sequence ID" value="ESN90947.1"/>
    <property type="molecule type" value="Genomic_DNA"/>
</dbReference>
<dbReference type="EnsemblMetazoa" id="HelroT135069">
    <property type="protein sequence ID" value="HelroP135069"/>
    <property type="gene ID" value="HelroG135069"/>
</dbReference>
<evidence type="ECO:0000256" key="2">
    <source>
        <dbReference type="ARBA" id="ARBA00022723"/>
    </source>
</evidence>
<dbReference type="AlphaFoldDB" id="T1EI68"/>
<dbReference type="PROSITE" id="PS50089">
    <property type="entry name" value="ZF_RING_2"/>
    <property type="match status" value="1"/>
</dbReference>
<evidence type="ECO:0000256" key="5">
    <source>
        <dbReference type="ARBA" id="ARBA00023242"/>
    </source>
</evidence>
<reference evidence="8 10" key="2">
    <citation type="journal article" date="2013" name="Nature">
        <title>Insights into bilaterian evolution from three spiralian genomes.</title>
        <authorList>
            <person name="Simakov O."/>
            <person name="Marletaz F."/>
            <person name="Cho S.J."/>
            <person name="Edsinger-Gonzales E."/>
            <person name="Havlak P."/>
            <person name="Hellsten U."/>
            <person name="Kuo D.H."/>
            <person name="Larsson T."/>
            <person name="Lv J."/>
            <person name="Arendt D."/>
            <person name="Savage R."/>
            <person name="Osoegawa K."/>
            <person name="de Jong P."/>
            <person name="Grimwood J."/>
            <person name="Chapman J.A."/>
            <person name="Shapiro H."/>
            <person name="Aerts A."/>
            <person name="Otillar R.P."/>
            <person name="Terry A.Y."/>
            <person name="Boore J.L."/>
            <person name="Grigoriev I.V."/>
            <person name="Lindberg D.R."/>
            <person name="Seaver E.C."/>
            <person name="Weisblat D.A."/>
            <person name="Putnam N.H."/>
            <person name="Rokhsar D.S."/>
        </authorList>
    </citation>
    <scope>NUCLEOTIDE SEQUENCE</scope>
</reference>
<accession>T1EI68</accession>
<dbReference type="Gene3D" id="3.30.40.10">
    <property type="entry name" value="Zinc/RING finger domain, C3HC4 (zinc finger)"/>
    <property type="match status" value="1"/>
</dbReference>
<dbReference type="Pfam" id="PF00097">
    <property type="entry name" value="zf-C3HC4"/>
    <property type="match status" value="1"/>
</dbReference>
<reference evidence="10" key="1">
    <citation type="submission" date="2012-12" db="EMBL/GenBank/DDBJ databases">
        <authorList>
            <person name="Hellsten U."/>
            <person name="Grimwood J."/>
            <person name="Chapman J.A."/>
            <person name="Shapiro H."/>
            <person name="Aerts A."/>
            <person name="Otillar R.P."/>
            <person name="Terry A.Y."/>
            <person name="Boore J.L."/>
            <person name="Simakov O."/>
            <person name="Marletaz F."/>
            <person name="Cho S.-J."/>
            <person name="Edsinger-Gonzales E."/>
            <person name="Havlak P."/>
            <person name="Kuo D.-H."/>
            <person name="Larsson T."/>
            <person name="Lv J."/>
            <person name="Arendt D."/>
            <person name="Savage R."/>
            <person name="Osoegawa K."/>
            <person name="de Jong P."/>
            <person name="Lindberg D.R."/>
            <person name="Seaver E.C."/>
            <person name="Weisblat D.A."/>
            <person name="Putnam N.H."/>
            <person name="Grigoriev I.V."/>
            <person name="Rokhsar D.S."/>
        </authorList>
    </citation>
    <scope>NUCLEOTIDE SEQUENCE</scope>
</reference>
<dbReference type="eggNOG" id="KOG2660">
    <property type="taxonomic scope" value="Eukaryota"/>
</dbReference>
<sequence length="93" mass="11184">SRFQLRTLNQYFLCSICNGYIHNATTITECLHTFCKKCILDYTKFYLNCPICQELIHPTNPMEEIMHDSPIQDLLYKLMPSVYEEELRRERLF</sequence>
<dbReference type="InterPro" id="IPR013083">
    <property type="entry name" value="Znf_RING/FYVE/PHD"/>
</dbReference>
<comment type="subcellular location">
    <subcellularLocation>
        <location evidence="1">Nucleus</location>
    </subcellularLocation>
</comment>
<feature type="domain" description="RING-type" evidence="7">
    <location>
        <begin position="14"/>
        <end position="53"/>
    </location>
</feature>
<keyword evidence="5" id="KW-0539">Nucleus</keyword>
<dbReference type="OrthoDB" id="1305878at2759"/>
<dbReference type="GeneID" id="20196268"/>
<dbReference type="EMBL" id="AMQM01008189">
    <property type="status" value="NOT_ANNOTATED_CDS"/>
    <property type="molecule type" value="Genomic_DNA"/>
</dbReference>
<dbReference type="InterPro" id="IPR017907">
    <property type="entry name" value="Znf_RING_CS"/>
</dbReference>
<proteinExistence type="predicted"/>
<keyword evidence="2" id="KW-0479">Metal-binding</keyword>
<evidence type="ECO:0000256" key="1">
    <source>
        <dbReference type="ARBA" id="ARBA00004123"/>
    </source>
</evidence>